<evidence type="ECO:0000313" key="10">
    <source>
        <dbReference type="Proteomes" id="UP000233365"/>
    </source>
</evidence>
<evidence type="ECO:0000256" key="3">
    <source>
        <dbReference type="ARBA" id="ARBA00022723"/>
    </source>
</evidence>
<evidence type="ECO:0000259" key="8">
    <source>
        <dbReference type="Pfam" id="PF01408"/>
    </source>
</evidence>
<evidence type="ECO:0000256" key="4">
    <source>
        <dbReference type="ARBA" id="ARBA00022833"/>
    </source>
</evidence>
<keyword evidence="5" id="KW-0560">Oxidoreductase</keyword>
<dbReference type="PANTHER" id="PTHR43350">
    <property type="entry name" value="NAD-DEPENDENT ALCOHOL DEHYDROGENASE"/>
    <property type="match status" value="1"/>
</dbReference>
<evidence type="ECO:0000259" key="7">
    <source>
        <dbReference type="Pfam" id="PF00107"/>
    </source>
</evidence>
<dbReference type="InterPro" id="IPR000683">
    <property type="entry name" value="Gfo/Idh/MocA-like_OxRdtase_N"/>
</dbReference>
<keyword evidence="10" id="KW-1185">Reference proteome</keyword>
<comment type="cofactor">
    <cofactor evidence="1">
        <name>Zn(2+)</name>
        <dbReference type="ChEBI" id="CHEBI:29105"/>
    </cofactor>
</comment>
<protein>
    <recommendedName>
        <fullName evidence="11">Oxidoreductase</fullName>
    </recommendedName>
</protein>
<dbReference type="SUPFAM" id="SSF51735">
    <property type="entry name" value="NAD(P)-binding Rossmann-fold domains"/>
    <property type="match status" value="2"/>
</dbReference>
<dbReference type="InterPro" id="IPR036291">
    <property type="entry name" value="NAD(P)-bd_dom_sf"/>
</dbReference>
<dbReference type="Gene3D" id="3.90.180.10">
    <property type="entry name" value="Medium-chain alcohol dehydrogenases, catalytic domain"/>
    <property type="match status" value="2"/>
</dbReference>
<feature type="compositionally biased region" description="Low complexity" evidence="6">
    <location>
        <begin position="398"/>
        <end position="410"/>
    </location>
</feature>
<dbReference type="PANTHER" id="PTHR43350:SF19">
    <property type="entry name" value="D-GULOSIDE 3-DEHYDROGENASE"/>
    <property type="match status" value="1"/>
</dbReference>
<dbReference type="EMBL" id="PGTS01000005">
    <property type="protein sequence ID" value="PKR48560.1"/>
    <property type="molecule type" value="Genomic_DNA"/>
</dbReference>
<gene>
    <name evidence="9" type="ORF">CU041_13750</name>
</gene>
<evidence type="ECO:0000256" key="1">
    <source>
        <dbReference type="ARBA" id="ARBA00001947"/>
    </source>
</evidence>
<feature type="domain" description="Gfo/Idh/MocA-like oxidoreductase N-terminal" evidence="8">
    <location>
        <begin position="417"/>
        <end position="518"/>
    </location>
</feature>
<feature type="compositionally biased region" description="Pro residues" evidence="6">
    <location>
        <begin position="376"/>
        <end position="390"/>
    </location>
</feature>
<accession>A0ABX4R5L0</accession>
<comment type="similarity">
    <text evidence="2">Belongs to the zinc-containing alcohol dehydrogenase family.</text>
</comment>
<name>A0ABX4R5L0_9PROT</name>
<feature type="domain" description="Alcohol dehydrogenase-like C-terminal" evidence="7">
    <location>
        <begin position="187"/>
        <end position="300"/>
    </location>
</feature>
<comment type="caution">
    <text evidence="9">The sequence shown here is derived from an EMBL/GenBank/DDBJ whole genome shotgun (WGS) entry which is preliminary data.</text>
</comment>
<dbReference type="SUPFAM" id="SSF50129">
    <property type="entry name" value="GroES-like"/>
    <property type="match status" value="1"/>
</dbReference>
<evidence type="ECO:0000256" key="2">
    <source>
        <dbReference type="ARBA" id="ARBA00008072"/>
    </source>
</evidence>
<dbReference type="Pfam" id="PF00107">
    <property type="entry name" value="ADH_zinc_N"/>
    <property type="match status" value="1"/>
</dbReference>
<keyword evidence="4" id="KW-0862">Zinc</keyword>
<evidence type="ECO:0000256" key="6">
    <source>
        <dbReference type="SAM" id="MobiDB-lite"/>
    </source>
</evidence>
<sequence length="719" mass="78667">MIMAEMKALLRFPGERKVVLADCPVPIPGDHDILVETCFSVISPGTEFTQVRQTTAPLWQKAWQRPDLVALTLKSLATSGAKATASRVTNQLGRPMPLGYSAIGRIERIGAKADGFYLGQRVAIAGMGHASHAQWNRVPVNLACPVPDSVPDDKAAFATLYALALHGLRQGKTTIGDKIAIIGAGLIGQLLVQAAHASGTRTTIIEPNPLRRQLAQENGAHGGVDHCRHAPDNSFDAVYICAAAHGMHTLIDQAARMCRDRGTIICVGDVNISARRKTLYDKEISIHQVRSYGPGRYDPAYEELGHDYPLGYVRWTIKRNMQAALDLMADGKLDPSPLITNKITFADIANHFAKGPSQDQLATLVSYDIASQPTEQTPPIPPTPPTPPTDPRAHLIPKSRQPSKQQPPTRKASLVTLGLIGTGNYLGSQLVPYLKNCGNADIVACCSRDGLSAMAVARKFGNARALTSANEIFENPAINSVMIATRHDSHAALAADALKSGKHVWLEKPVAITRDELALLHDCQSVMAPDAIFMVGHNRRYAAMTAKLKDALPDGPKHFRYRVRVTPLADRHWLNNPEQGGRTIGEITHFIDLIACLNRTEISDIRCQWLDRRAGDSIWTIRFEDGSQGDISYQHSTRREPKEILQIDAPGFDAQLTDWRKLSINGHTVMRTYFGQDKGQRSAIETFVDAIASGRQDRLMPGLEDEIKLMALVINAAGY</sequence>
<evidence type="ECO:0008006" key="11">
    <source>
        <dbReference type="Google" id="ProtNLM"/>
    </source>
</evidence>
<dbReference type="Pfam" id="PF01408">
    <property type="entry name" value="GFO_IDH_MocA"/>
    <property type="match status" value="1"/>
</dbReference>
<organism evidence="9 10">
    <name type="scientific">Thalassospira povalilytica</name>
    <dbReference type="NCBI Taxonomy" id="732237"/>
    <lineage>
        <taxon>Bacteria</taxon>
        <taxon>Pseudomonadati</taxon>
        <taxon>Pseudomonadota</taxon>
        <taxon>Alphaproteobacteria</taxon>
        <taxon>Rhodospirillales</taxon>
        <taxon>Thalassospiraceae</taxon>
        <taxon>Thalassospira</taxon>
    </lineage>
</organism>
<dbReference type="CDD" id="cd08255">
    <property type="entry name" value="2-desacetyl-2-hydroxyethyl_bacteriochlorophyllide_like"/>
    <property type="match status" value="1"/>
</dbReference>
<proteinExistence type="inferred from homology"/>
<dbReference type="Proteomes" id="UP000233365">
    <property type="component" value="Unassembled WGS sequence"/>
</dbReference>
<feature type="region of interest" description="Disordered" evidence="6">
    <location>
        <begin position="372"/>
        <end position="410"/>
    </location>
</feature>
<dbReference type="InterPro" id="IPR011032">
    <property type="entry name" value="GroES-like_sf"/>
</dbReference>
<keyword evidence="3" id="KW-0479">Metal-binding</keyword>
<dbReference type="InterPro" id="IPR013149">
    <property type="entry name" value="ADH-like_C"/>
</dbReference>
<evidence type="ECO:0000256" key="5">
    <source>
        <dbReference type="ARBA" id="ARBA00023002"/>
    </source>
</evidence>
<dbReference type="Gene3D" id="3.40.50.720">
    <property type="entry name" value="NAD(P)-binding Rossmann-like Domain"/>
    <property type="match status" value="2"/>
</dbReference>
<reference evidence="9 10" key="1">
    <citation type="submission" date="2017-11" db="EMBL/GenBank/DDBJ databases">
        <title>Biodiversity and function of Thalassospira species in the particle-attached aromatic-hydrocarbon-degrading consortia from the surface seawater of the China South Sea.</title>
        <authorList>
            <person name="Dong C."/>
            <person name="Liu R."/>
            <person name="Shao Z."/>
        </authorList>
    </citation>
    <scope>NUCLEOTIDE SEQUENCE [LARGE SCALE GENOMIC DNA]</scope>
    <source>
        <strain evidence="9 10">139Z-12</strain>
    </source>
</reference>
<evidence type="ECO:0000313" key="9">
    <source>
        <dbReference type="EMBL" id="PKR48560.1"/>
    </source>
</evidence>
<dbReference type="Gene3D" id="3.30.360.10">
    <property type="entry name" value="Dihydrodipicolinate Reductase, domain 2"/>
    <property type="match status" value="1"/>
</dbReference>